<protein>
    <recommendedName>
        <fullName evidence="4">IBB domain-containing protein</fullName>
    </recommendedName>
</protein>
<dbReference type="SUPFAM" id="SSF54373">
    <property type="entry name" value="FAD-linked reductases, C-terminal domain"/>
    <property type="match status" value="1"/>
</dbReference>
<dbReference type="GO" id="GO:0016614">
    <property type="term" value="F:oxidoreductase activity, acting on CH-OH group of donors"/>
    <property type="evidence" value="ECO:0007669"/>
    <property type="project" value="InterPro"/>
</dbReference>
<dbReference type="EMBL" id="HACG01043215">
    <property type="protein sequence ID" value="CEK90080.1"/>
    <property type="molecule type" value="Transcribed_RNA"/>
</dbReference>
<dbReference type="InterPro" id="IPR036188">
    <property type="entry name" value="FAD/NAD-bd_sf"/>
</dbReference>
<organism evidence="5">
    <name type="scientific">Arion vulgaris</name>
    <dbReference type="NCBI Taxonomy" id="1028688"/>
    <lineage>
        <taxon>Eukaryota</taxon>
        <taxon>Metazoa</taxon>
        <taxon>Spiralia</taxon>
        <taxon>Lophotrochozoa</taxon>
        <taxon>Mollusca</taxon>
        <taxon>Gastropoda</taxon>
        <taxon>Heterobranchia</taxon>
        <taxon>Euthyneura</taxon>
        <taxon>Panpulmonata</taxon>
        <taxon>Eupulmonata</taxon>
        <taxon>Stylommatophora</taxon>
        <taxon>Helicina</taxon>
        <taxon>Arionoidea</taxon>
        <taxon>Arionidae</taxon>
        <taxon>Arion</taxon>
    </lineage>
</organism>
<dbReference type="PROSITE" id="PS51214">
    <property type="entry name" value="IBB"/>
    <property type="match status" value="1"/>
</dbReference>
<keyword evidence="2" id="KW-0813">Transport</keyword>
<dbReference type="SUPFAM" id="SSF51905">
    <property type="entry name" value="FAD/NAD(P)-binding domain"/>
    <property type="match status" value="1"/>
</dbReference>
<dbReference type="SUPFAM" id="SSF48371">
    <property type="entry name" value="ARM repeat"/>
    <property type="match status" value="1"/>
</dbReference>
<reference evidence="5" key="1">
    <citation type="submission" date="2014-12" db="EMBL/GenBank/DDBJ databases">
        <title>Insight into the proteome of Arion vulgaris.</title>
        <authorList>
            <person name="Aradska J."/>
            <person name="Bulat T."/>
            <person name="Smidak R."/>
            <person name="Sarate P."/>
            <person name="Gangsoo J."/>
            <person name="Sialana F."/>
            <person name="Bilban M."/>
            <person name="Lubec G."/>
        </authorList>
    </citation>
    <scope>NUCLEOTIDE SEQUENCE</scope>
    <source>
        <tissue evidence="5">Skin</tissue>
    </source>
</reference>
<evidence type="ECO:0000313" key="6">
    <source>
        <dbReference type="EMBL" id="CEK90081.1"/>
    </source>
</evidence>
<evidence type="ECO:0000313" key="5">
    <source>
        <dbReference type="EMBL" id="CEK90080.1"/>
    </source>
</evidence>
<accession>A0A0B7BD54</accession>
<sequence>MAENGSAAGHTARFNAYKNKGRDIEDLRRRRVETSVELRKQKKEETLLKRRNVEVSDDEPLSPLKEQNKTLKESSLRNTHTDMFNCESSLLRPASTGTIKLRSRDPFDYPIIDPNYLHKQEDVDLLVRGINLCKRFMSTSYLKKLGAKPADRPNKFCADHKYDSDSYWECMVRQKIHTIYHPAGTCKMGKVGDPTAVVDPQLRVIGVQGLRVVDTSIMPDIVSGNTHTPVVMIGEKAAHLIRGR</sequence>
<dbReference type="GO" id="GO:0006606">
    <property type="term" value="P:protein import into nucleus"/>
    <property type="evidence" value="ECO:0007669"/>
    <property type="project" value="InterPro"/>
</dbReference>
<dbReference type="Gene3D" id="3.30.560.10">
    <property type="entry name" value="Glucose Oxidase, domain 3"/>
    <property type="match status" value="1"/>
</dbReference>
<evidence type="ECO:0000256" key="2">
    <source>
        <dbReference type="PROSITE-ProRule" id="PRU00561"/>
    </source>
</evidence>
<dbReference type="GO" id="GO:0061608">
    <property type="term" value="F:nuclear import signal receptor activity"/>
    <property type="evidence" value="ECO:0007669"/>
    <property type="project" value="InterPro"/>
</dbReference>
<evidence type="ECO:0000259" key="4">
    <source>
        <dbReference type="PROSITE" id="PS51214"/>
    </source>
</evidence>
<evidence type="ECO:0000256" key="1">
    <source>
        <dbReference type="ARBA" id="ARBA00010790"/>
    </source>
</evidence>
<feature type="region of interest" description="Disordered" evidence="3">
    <location>
        <begin position="1"/>
        <end position="25"/>
    </location>
</feature>
<feature type="compositionally biased region" description="Basic and acidic residues" evidence="3">
    <location>
        <begin position="66"/>
        <end position="75"/>
    </location>
</feature>
<dbReference type="InterPro" id="IPR016024">
    <property type="entry name" value="ARM-type_fold"/>
</dbReference>
<proteinExistence type="inferred from homology"/>
<feature type="domain" description="IBB" evidence="4">
    <location>
        <begin position="1"/>
        <end position="60"/>
    </location>
</feature>
<dbReference type="InterPro" id="IPR002652">
    <property type="entry name" value="Importin-a_IBB"/>
</dbReference>
<dbReference type="PANTHER" id="PTHR11552:SF147">
    <property type="entry name" value="CHOLINE DEHYDROGENASE, MITOCHONDRIAL"/>
    <property type="match status" value="1"/>
</dbReference>
<name>A0A0B7BD54_9EUPU</name>
<dbReference type="Gene3D" id="3.50.50.60">
    <property type="entry name" value="FAD/NAD(P)-binding domain"/>
    <property type="match status" value="1"/>
</dbReference>
<evidence type="ECO:0000256" key="3">
    <source>
        <dbReference type="SAM" id="MobiDB-lite"/>
    </source>
</evidence>
<dbReference type="Pfam" id="PF05199">
    <property type="entry name" value="GMC_oxred_C"/>
    <property type="match status" value="1"/>
</dbReference>
<dbReference type="Pfam" id="PF01749">
    <property type="entry name" value="IBB"/>
    <property type="match status" value="1"/>
</dbReference>
<dbReference type="AlphaFoldDB" id="A0A0B7BD54"/>
<dbReference type="EMBL" id="HACG01043216">
    <property type="protein sequence ID" value="CEK90081.1"/>
    <property type="molecule type" value="Transcribed_RNA"/>
</dbReference>
<dbReference type="InterPro" id="IPR012132">
    <property type="entry name" value="GMC_OxRdtase"/>
</dbReference>
<gene>
    <name evidence="5" type="primary">ORF174604</name>
    <name evidence="6" type="synonym">ORF174606</name>
</gene>
<feature type="region of interest" description="Disordered" evidence="3">
    <location>
        <begin position="54"/>
        <end position="77"/>
    </location>
</feature>
<comment type="similarity">
    <text evidence="1">Belongs to the GMC oxidoreductase family.</text>
</comment>
<dbReference type="GO" id="GO:0050660">
    <property type="term" value="F:flavin adenine dinucleotide binding"/>
    <property type="evidence" value="ECO:0007669"/>
    <property type="project" value="InterPro"/>
</dbReference>
<dbReference type="InterPro" id="IPR007867">
    <property type="entry name" value="GMC_OxRtase_C"/>
</dbReference>
<dbReference type="PANTHER" id="PTHR11552">
    <property type="entry name" value="GLUCOSE-METHANOL-CHOLINE GMC OXIDOREDUCTASE"/>
    <property type="match status" value="1"/>
</dbReference>